<evidence type="ECO:0008006" key="3">
    <source>
        <dbReference type="Google" id="ProtNLM"/>
    </source>
</evidence>
<proteinExistence type="predicted"/>
<protein>
    <recommendedName>
        <fullName evidence="3">CTLH domain-containing protein</fullName>
    </recommendedName>
</protein>
<dbReference type="Proteomes" id="UP000241769">
    <property type="component" value="Unassembled WGS sequence"/>
</dbReference>
<dbReference type="AlphaFoldDB" id="A0A2P6N7C3"/>
<accession>A0A2P6N7C3</accession>
<name>A0A2P6N7C3_9EUKA</name>
<comment type="caution">
    <text evidence="1">The sequence shown here is derived from an EMBL/GenBank/DDBJ whole genome shotgun (WGS) entry which is preliminary data.</text>
</comment>
<keyword evidence="2" id="KW-1185">Reference proteome</keyword>
<sequence>MEIHELFHRYLLEGDFDSASLVLSDRYKSEKIIHPLTLMEWRSSAVSFLHSMKPSSYPEMSLQQFYGGLSQLFASVGAVNDEVMNQQATTSNALQLSCKRRILESLEDVSHQQWFHLLEEHLNRVTLVVELPKLIDDRQEVYPPCIKLISCCISSLKHLPSSPEKTSWKMRCYSLKSFCLDKMKRRDDSAAAHRMSQMYRKKLDTAQADSNTKRPPRALREAFILYERRTRGFE</sequence>
<organism evidence="1 2">
    <name type="scientific">Planoprotostelium fungivorum</name>
    <dbReference type="NCBI Taxonomy" id="1890364"/>
    <lineage>
        <taxon>Eukaryota</taxon>
        <taxon>Amoebozoa</taxon>
        <taxon>Evosea</taxon>
        <taxon>Variosea</taxon>
        <taxon>Cavosteliida</taxon>
        <taxon>Cavosteliaceae</taxon>
        <taxon>Planoprotostelium</taxon>
    </lineage>
</organism>
<gene>
    <name evidence="1" type="ORF">PROFUN_12455</name>
</gene>
<dbReference type="InParanoid" id="A0A2P6N7C3"/>
<evidence type="ECO:0000313" key="1">
    <source>
        <dbReference type="EMBL" id="PRP79843.1"/>
    </source>
</evidence>
<dbReference type="EMBL" id="MDYQ01000168">
    <property type="protein sequence ID" value="PRP79843.1"/>
    <property type="molecule type" value="Genomic_DNA"/>
</dbReference>
<reference evidence="1 2" key="1">
    <citation type="journal article" date="2018" name="Genome Biol. Evol.">
        <title>Multiple Roots of Fruiting Body Formation in Amoebozoa.</title>
        <authorList>
            <person name="Hillmann F."/>
            <person name="Forbes G."/>
            <person name="Novohradska S."/>
            <person name="Ferling I."/>
            <person name="Riege K."/>
            <person name="Groth M."/>
            <person name="Westermann M."/>
            <person name="Marz M."/>
            <person name="Spaller T."/>
            <person name="Winckler T."/>
            <person name="Schaap P."/>
            <person name="Glockner G."/>
        </authorList>
    </citation>
    <scope>NUCLEOTIDE SEQUENCE [LARGE SCALE GENOMIC DNA]</scope>
    <source>
        <strain evidence="1 2">Jena</strain>
    </source>
</reference>
<evidence type="ECO:0000313" key="2">
    <source>
        <dbReference type="Proteomes" id="UP000241769"/>
    </source>
</evidence>